<feature type="region of interest" description="Disordered" evidence="1">
    <location>
        <begin position="358"/>
        <end position="432"/>
    </location>
</feature>
<dbReference type="Proteomes" id="UP001527925">
    <property type="component" value="Unassembled WGS sequence"/>
</dbReference>
<sequence length="484" mass="53212">MAAATTPAAQANVPTRGSLSSMRPLFMLLNHEDSESSLDASGWGQSMGGAGGYLRDSVPDLIRRASRAPNATRLPTGLARQLDATLDISPAAVGPNTARQAQLAIYASRRKAGLWLEDEQDSLPPCGPGTLRLRQETSYSICRRYVQKWARDKHVNPNEYEWMMHKPAAVVEQEKKNKRRGLSVIHGDKNPATGKRGRHPLEAFMEEYDAAKFADRNANLTASCIGLADNAQGIQWEKRRMLDLIEKERLIPRNFALQREINDLAIEIKNQHETKTAALARIEAHRKQREIVEFDCMRSSCRRSGRRLTLPHDTLPYAPSLTVCLHRRDRGQADTVLVEFFLMIKRFNDRRAEAERQAEYRRESSATMSSHGGNGSSFHLRPGKHGHSKRLGGGHHAQGRMSTFGFSPHLGAPGSGMPGGERRASVLMPSRDGSSNFGSSILGSQMIADSAGTSAANLSGGISTNSMRSRRSSHSSVGGSDHFA</sequence>
<gene>
    <name evidence="2" type="ORF">HK105_200112</name>
</gene>
<proteinExistence type="predicted"/>
<feature type="region of interest" description="Disordered" evidence="1">
    <location>
        <begin position="175"/>
        <end position="197"/>
    </location>
</feature>
<reference evidence="2 3" key="1">
    <citation type="submission" date="2023-09" db="EMBL/GenBank/DDBJ databases">
        <title>Pangenome analysis of Batrachochytrium dendrobatidis and related Chytrids.</title>
        <authorList>
            <person name="Yacoub M.N."/>
            <person name="Stajich J.E."/>
            <person name="James T.Y."/>
        </authorList>
    </citation>
    <scope>NUCLEOTIDE SEQUENCE [LARGE SCALE GENOMIC DNA]</scope>
    <source>
        <strain evidence="2 3">JEL0888</strain>
    </source>
</reference>
<organism evidence="2 3">
    <name type="scientific">Polyrhizophydium stewartii</name>
    <dbReference type="NCBI Taxonomy" id="2732419"/>
    <lineage>
        <taxon>Eukaryota</taxon>
        <taxon>Fungi</taxon>
        <taxon>Fungi incertae sedis</taxon>
        <taxon>Chytridiomycota</taxon>
        <taxon>Chytridiomycota incertae sedis</taxon>
        <taxon>Chytridiomycetes</taxon>
        <taxon>Rhizophydiales</taxon>
        <taxon>Rhizophydiales incertae sedis</taxon>
        <taxon>Polyrhizophydium</taxon>
    </lineage>
</organism>
<evidence type="ECO:0000256" key="1">
    <source>
        <dbReference type="SAM" id="MobiDB-lite"/>
    </source>
</evidence>
<feature type="region of interest" description="Disordered" evidence="1">
    <location>
        <begin position="457"/>
        <end position="484"/>
    </location>
</feature>
<keyword evidence="3" id="KW-1185">Reference proteome</keyword>
<comment type="caution">
    <text evidence="2">The sequence shown here is derived from an EMBL/GenBank/DDBJ whole genome shotgun (WGS) entry which is preliminary data.</text>
</comment>
<protein>
    <submittedName>
        <fullName evidence="2">Uncharacterized protein</fullName>
    </submittedName>
</protein>
<accession>A0ABR4NKK1</accession>
<name>A0ABR4NKK1_9FUNG</name>
<feature type="compositionally biased region" description="Basic residues" evidence="1">
    <location>
        <begin position="381"/>
        <end position="393"/>
    </location>
</feature>
<evidence type="ECO:0000313" key="3">
    <source>
        <dbReference type="Proteomes" id="UP001527925"/>
    </source>
</evidence>
<evidence type="ECO:0000313" key="2">
    <source>
        <dbReference type="EMBL" id="KAL2920046.1"/>
    </source>
</evidence>
<dbReference type="EMBL" id="JADGIZ020000001">
    <property type="protein sequence ID" value="KAL2920046.1"/>
    <property type="molecule type" value="Genomic_DNA"/>
</dbReference>